<gene>
    <name evidence="4" type="primary">phnD</name>
    <name evidence="4" type="ORF">ENS06_04985</name>
</gene>
<proteinExistence type="inferred from homology"/>
<dbReference type="InterPro" id="IPR017797">
    <property type="entry name" value="Phosphnate-bd"/>
</dbReference>
<evidence type="ECO:0000313" key="4">
    <source>
        <dbReference type="EMBL" id="HFK96663.1"/>
    </source>
</evidence>
<dbReference type="NCBIfam" id="TIGR03431">
    <property type="entry name" value="PhnD"/>
    <property type="match status" value="1"/>
</dbReference>
<dbReference type="GO" id="GO:0015716">
    <property type="term" value="P:organic phosphonate transport"/>
    <property type="evidence" value="ECO:0007669"/>
    <property type="project" value="InterPro"/>
</dbReference>
<evidence type="ECO:0000256" key="1">
    <source>
        <dbReference type="ARBA" id="ARBA00007162"/>
    </source>
</evidence>
<dbReference type="Pfam" id="PF12974">
    <property type="entry name" value="Phosphonate-bd"/>
    <property type="match status" value="1"/>
</dbReference>
<dbReference type="EMBL" id="DSTK01000013">
    <property type="protein sequence ID" value="HFK96663.1"/>
    <property type="molecule type" value="Genomic_DNA"/>
</dbReference>
<dbReference type="PANTHER" id="PTHR35841:SF1">
    <property type="entry name" value="PHOSPHONATES-BINDING PERIPLASMIC PROTEIN"/>
    <property type="match status" value="1"/>
</dbReference>
<dbReference type="GO" id="GO:0055085">
    <property type="term" value="P:transmembrane transport"/>
    <property type="evidence" value="ECO:0007669"/>
    <property type="project" value="InterPro"/>
</dbReference>
<feature type="signal peptide" evidence="3">
    <location>
        <begin position="1"/>
        <end position="28"/>
    </location>
</feature>
<name>A0A832A195_9BACT</name>
<dbReference type="SUPFAM" id="SSF53850">
    <property type="entry name" value="Periplasmic binding protein-like II"/>
    <property type="match status" value="1"/>
</dbReference>
<dbReference type="PANTHER" id="PTHR35841">
    <property type="entry name" value="PHOSPHONATES-BINDING PERIPLASMIC PROTEIN"/>
    <property type="match status" value="1"/>
</dbReference>
<comment type="caution">
    <text evidence="4">The sequence shown here is derived from an EMBL/GenBank/DDBJ whole genome shotgun (WGS) entry which is preliminary data.</text>
</comment>
<dbReference type="AlphaFoldDB" id="A0A832A195"/>
<sequence>MNVWRKSLVLCGAIVAFMATLCCSVSMANPDSWPQTVRIGLIPTEGGADIVKRFEPLIQHLEKTLGVKVEAQSASDYAGVITAMAHKHIDFAYLGPKSYVEASEKAGAVALAMEKDTSGEPGYYGVVIAKKGSGIEKLEDAKGKVFAFTDPNSTSGYLVPNLLFYRDLKVDPKQYFKEVKFSGSHGASILAVKNGSIDVAATNNIDINRMSEKGQASFDDFTVLWKSELIPGSPMCARKDLPESLKAAFAGALMMFNANKPALEKLQIGGYGPADDSVYDVIRYLNQLKKQLAQAS</sequence>
<comment type="similarity">
    <text evidence="1">Belongs to the phosphate/phosphite/phosphonate binding protein family.</text>
</comment>
<dbReference type="InterPro" id="IPR005770">
    <property type="entry name" value="PhnD"/>
</dbReference>
<dbReference type="GO" id="GO:0043190">
    <property type="term" value="C:ATP-binding cassette (ABC) transporter complex"/>
    <property type="evidence" value="ECO:0007669"/>
    <property type="project" value="InterPro"/>
</dbReference>
<dbReference type="CDD" id="cd01071">
    <property type="entry name" value="PBP2_PhnD_like"/>
    <property type="match status" value="1"/>
</dbReference>
<keyword evidence="2 3" id="KW-0732">Signal</keyword>
<evidence type="ECO:0000256" key="2">
    <source>
        <dbReference type="ARBA" id="ARBA00022729"/>
    </source>
</evidence>
<protein>
    <submittedName>
        <fullName evidence="4">Phosphonate ABC transporter substrate-binding protein</fullName>
    </submittedName>
</protein>
<evidence type="ECO:0000256" key="3">
    <source>
        <dbReference type="SAM" id="SignalP"/>
    </source>
</evidence>
<dbReference type="NCBIfam" id="TIGR01098">
    <property type="entry name" value="3A0109s03R"/>
    <property type="match status" value="1"/>
</dbReference>
<accession>A0A832A195</accession>
<reference evidence="4" key="1">
    <citation type="journal article" date="2020" name="mSystems">
        <title>Genome- and Community-Level Interaction Insights into Carbon Utilization and Element Cycling Functions of Hydrothermarchaeota in Hydrothermal Sediment.</title>
        <authorList>
            <person name="Zhou Z."/>
            <person name="Liu Y."/>
            <person name="Xu W."/>
            <person name="Pan J."/>
            <person name="Luo Z.H."/>
            <person name="Li M."/>
        </authorList>
    </citation>
    <scope>NUCLEOTIDE SEQUENCE [LARGE SCALE GENOMIC DNA]</scope>
    <source>
        <strain evidence="4">SpSt-456</strain>
    </source>
</reference>
<dbReference type="Gene3D" id="3.40.190.10">
    <property type="entry name" value="Periplasmic binding protein-like II"/>
    <property type="match status" value="2"/>
</dbReference>
<organism evidence="4">
    <name type="scientific">Desulfacinum infernum</name>
    <dbReference type="NCBI Taxonomy" id="35837"/>
    <lineage>
        <taxon>Bacteria</taxon>
        <taxon>Pseudomonadati</taxon>
        <taxon>Thermodesulfobacteriota</taxon>
        <taxon>Syntrophobacteria</taxon>
        <taxon>Syntrophobacterales</taxon>
        <taxon>Syntrophobacteraceae</taxon>
        <taxon>Desulfacinum</taxon>
    </lineage>
</organism>
<feature type="chain" id="PRO_5032887368" evidence="3">
    <location>
        <begin position="29"/>
        <end position="296"/>
    </location>
</feature>